<dbReference type="EMBL" id="CP012542">
    <property type="protein sequence ID" value="QCD44795.1"/>
    <property type="molecule type" value="Genomic_DNA"/>
</dbReference>
<feature type="transmembrane region" description="Helical" evidence="1">
    <location>
        <begin position="142"/>
        <end position="163"/>
    </location>
</feature>
<dbReference type="Proteomes" id="UP000503264">
    <property type="component" value="Chromosome"/>
</dbReference>
<keyword evidence="1" id="KW-1133">Transmembrane helix</keyword>
<accession>A0A6G5QGH9</accession>
<evidence type="ECO:0000313" key="3">
    <source>
        <dbReference type="Proteomes" id="UP000503264"/>
    </source>
</evidence>
<protein>
    <submittedName>
        <fullName evidence="2">Putative membrane protein</fullName>
    </submittedName>
</protein>
<feature type="transmembrane region" description="Helical" evidence="1">
    <location>
        <begin position="12"/>
        <end position="29"/>
    </location>
</feature>
<dbReference type="AlphaFoldDB" id="A0A6G5QGH9"/>
<evidence type="ECO:0000313" key="2">
    <source>
        <dbReference type="EMBL" id="QCD44795.1"/>
    </source>
</evidence>
<keyword evidence="1" id="KW-0472">Membrane</keyword>
<evidence type="ECO:0000256" key="1">
    <source>
        <dbReference type="SAM" id="Phobius"/>
    </source>
</evidence>
<feature type="transmembrane region" description="Helical" evidence="1">
    <location>
        <begin position="84"/>
        <end position="105"/>
    </location>
</feature>
<keyword evidence="1" id="KW-0812">Transmembrane</keyword>
<feature type="transmembrane region" description="Helical" evidence="1">
    <location>
        <begin position="35"/>
        <end position="52"/>
    </location>
</feature>
<gene>
    <name evidence="2" type="ORF">CMUC_1012</name>
</gene>
<feature type="transmembrane region" description="Helical" evidence="1">
    <location>
        <begin position="112"/>
        <end position="136"/>
    </location>
</feature>
<name>A0A6G5QGH9_9BACT</name>
<reference evidence="2 3" key="1">
    <citation type="submission" date="2016-07" db="EMBL/GenBank/DDBJ databases">
        <title>Comparative genomics of the Campylobacter concisus group.</title>
        <authorList>
            <person name="Miller W.G."/>
            <person name="Yee E."/>
            <person name="Chapman M.H."/>
            <person name="Huynh S."/>
            <person name="Bono J.L."/>
            <person name="On S.L.W."/>
            <person name="StLeger J."/>
            <person name="Foster G."/>
            <person name="Parker C.T."/>
        </authorList>
    </citation>
    <scope>NUCLEOTIDE SEQUENCE [LARGE SCALE GENOMIC DNA]</scope>
    <source>
        <strain evidence="2 3">CCUG 21559</strain>
    </source>
</reference>
<organism evidence="2 3">
    <name type="scientific">Campylobacter mucosalis CCUG 21559</name>
    <dbReference type="NCBI Taxonomy" id="1032067"/>
    <lineage>
        <taxon>Bacteria</taxon>
        <taxon>Pseudomonadati</taxon>
        <taxon>Campylobacterota</taxon>
        <taxon>Epsilonproteobacteria</taxon>
        <taxon>Campylobacterales</taxon>
        <taxon>Campylobacteraceae</taxon>
        <taxon>Campylobacter</taxon>
    </lineage>
</organism>
<sequence>MQTLSNMRRNSSNLRYLGNFLGIIALFAYEVATTMYSVLPPLIGVFFTYLIFEYSKKRKRYTEFDFGWYLSIAFLIFAEQIHGFYIFSSIVAFFIFFYFMVDWLFATFKSRLLLLAVFVSAGYVGTYAVSSLMSYIQNSTMLYFGSEYLVFISVEFLISIILFKERIV</sequence>
<keyword evidence="3" id="KW-1185">Reference proteome</keyword>
<proteinExistence type="predicted"/>
<feature type="transmembrane region" description="Helical" evidence="1">
    <location>
        <begin position="61"/>
        <end position="78"/>
    </location>
</feature>